<accession>A0A812N6V8</accession>
<dbReference type="EMBL" id="CAJNIZ010010483">
    <property type="protein sequence ID" value="CAE7301661.1"/>
    <property type="molecule type" value="Genomic_DNA"/>
</dbReference>
<feature type="coiled-coil region" evidence="1">
    <location>
        <begin position="2"/>
        <end position="29"/>
    </location>
</feature>
<evidence type="ECO:0000313" key="3">
    <source>
        <dbReference type="EMBL" id="CAE7301661.1"/>
    </source>
</evidence>
<organism evidence="3 4">
    <name type="scientific">Symbiodinium pilosum</name>
    <name type="common">Dinoflagellate</name>
    <dbReference type="NCBI Taxonomy" id="2952"/>
    <lineage>
        <taxon>Eukaryota</taxon>
        <taxon>Sar</taxon>
        <taxon>Alveolata</taxon>
        <taxon>Dinophyceae</taxon>
        <taxon>Suessiales</taxon>
        <taxon>Symbiodiniaceae</taxon>
        <taxon>Symbiodinium</taxon>
    </lineage>
</organism>
<feature type="non-terminal residue" evidence="3">
    <location>
        <position position="1"/>
    </location>
</feature>
<comment type="caution">
    <text evidence="3">The sequence shown here is derived from an EMBL/GenBank/DDBJ whole genome shotgun (WGS) entry which is preliminary data.</text>
</comment>
<reference evidence="3" key="1">
    <citation type="submission" date="2021-02" db="EMBL/GenBank/DDBJ databases">
        <authorList>
            <person name="Dougan E. K."/>
            <person name="Rhodes N."/>
            <person name="Thang M."/>
            <person name="Chan C."/>
        </authorList>
    </citation>
    <scope>NUCLEOTIDE SEQUENCE</scope>
</reference>
<evidence type="ECO:0000256" key="1">
    <source>
        <dbReference type="SAM" id="Coils"/>
    </source>
</evidence>
<feature type="compositionally biased region" description="Basic and acidic residues" evidence="2">
    <location>
        <begin position="1388"/>
        <end position="1397"/>
    </location>
</feature>
<evidence type="ECO:0000256" key="2">
    <source>
        <dbReference type="SAM" id="MobiDB-lite"/>
    </source>
</evidence>
<feature type="region of interest" description="Disordered" evidence="2">
    <location>
        <begin position="1358"/>
        <end position="1423"/>
    </location>
</feature>
<evidence type="ECO:0000313" key="4">
    <source>
        <dbReference type="Proteomes" id="UP000649617"/>
    </source>
</evidence>
<dbReference type="Proteomes" id="UP000649617">
    <property type="component" value="Unassembled WGS sequence"/>
</dbReference>
<sequence>AIDELCQKLKRHVAEAEEALMQMNDEESDELCAEFHEGIATLVFKDFLQSGGSLKTLRAAVQKVTQQGEMFLPLPPLPMPQERLVLRPPEPLQAEAAPAGNQPYEWKFLEMPGRDVCSVLQLENAPADSWHGYSFLYSFNEIWRFKTPFTAWYSKSFHGVTLPLLRAWGFGPSHVVRRSVYKGQSQAAQDESTNNLRLPIDAATVAGHLACLASQLQNRGCTADALKHGLRTIKIWDEHLQVTRRFCLLRNAGDTEIHVEHNKIILENLRSALQAGQLEGYVAIIGQHFPNNAVHITLGDLLFVLLCGRSTPTLREDEDAQVATRRVVQVFAQEAELAMRGSASPLLLDCPDPSACSSFHPMSKTARKKGSPILKLQLMKRFACKSGGYVSTKNEMSLQELGLVSPNSRVAGRLASEFIMRYLCKCSSLCQAVRQKVSTSTESEPLVINLCMDAARICKQQVLSVELKIDHHSCNMIQILPDSNPGHEGSSTLAAINKAADAALGLGDSAAKQLRVLSRHLKTYRQSTKALMHALRNALQVLLPGYNYRTSIPDIVLMPCGKTVRYPLTATEKELMGVSPDLKLHFLWDPETATAHQDFYPESQRHIARLIISADEGSEGFLMYQHLAEQGVLIVFWCDISHKLHRKQSNAICRVAEASDLLKRLVKVFRASRAPYDSSRFGQMRLDARARLLSAMQQAGDTSTLEAISGGVARDHNLDSSQLTPEKTLRILLDNAGGLHMAPSDVKEGRWFAWFDHARRFDSSWNLQWLECLFSFLEHGESPYDRDSVLDNEDGSGSLRTLSWEALSSGWRATASPSIPVLMSSGAFDMTPHPCYGMLEQYAATQNSDLQNNSSASLRQALVMASGARCQKLLRLIVSENIAAKTLLYVNATHAASDETQAENLDFHFRLLCSCLASMAELDDYAKSYPWKAVLCLKDSMWPDVLDDLRREWQMVRLIDRSKPKNLLFKLFSWTRWQATRELYIAAECLGCYCYAARVIFVVALQLRSIGFDENHSQATAVRKTALSVAGVTEQNEEPILQSLACELMFNDARDCQKRHRKADWTRPVNVCGACVTSGWTRSPFESVKLHSQDWQEDASLSALRSHVLSAQRQTDKELGVCLQSLISDRSCSHLTKPHIFCDRLRLFRALRASFEAAACAEEELEKRVDDAWPVSLLGQEPCMWHTAQDEWRLILKTSSYCARCMHVTQAPRDDERKIFLLVPNTTVVFDSLDVRMDGQEFSPVHPVVLEDGSLAMEIEQPMSLRSYMCNHTVCSIPAGALTRYCVWRGIKNANKVNHRERVRMILTDANMSKEYIQECVDSIPVREKRKTEEDEPDTDDEEHQNEAELYVELDYMSEHDADDSGASPENAKNAKGEGLLAGQATDEQAKKEKVDEAVNTALDDDKPGPSSGSRAVSASHFI</sequence>
<proteinExistence type="predicted"/>
<name>A0A812N6V8_SYMPI</name>
<keyword evidence="1" id="KW-0175">Coiled coil</keyword>
<keyword evidence="4" id="KW-1185">Reference proteome</keyword>
<protein>
    <submittedName>
        <fullName evidence="3">Uncharacterized protein</fullName>
    </submittedName>
</protein>
<dbReference type="OrthoDB" id="410634at2759"/>
<gene>
    <name evidence="3" type="ORF">SPIL2461_LOCUS6816</name>
</gene>